<feature type="transmembrane region" description="Helical" evidence="1">
    <location>
        <begin position="39"/>
        <end position="57"/>
    </location>
</feature>
<organism evidence="2 3">
    <name type="scientific">Bogoriella caseilytica</name>
    <dbReference type="NCBI Taxonomy" id="56055"/>
    <lineage>
        <taxon>Bacteria</taxon>
        <taxon>Bacillati</taxon>
        <taxon>Actinomycetota</taxon>
        <taxon>Actinomycetes</taxon>
        <taxon>Micrococcales</taxon>
        <taxon>Bogoriellaceae</taxon>
        <taxon>Bogoriella</taxon>
    </lineage>
</organism>
<evidence type="ECO:0000256" key="1">
    <source>
        <dbReference type="SAM" id="Phobius"/>
    </source>
</evidence>
<dbReference type="AlphaFoldDB" id="A0A3N2BB23"/>
<keyword evidence="3" id="KW-1185">Reference proteome</keyword>
<evidence type="ECO:0000313" key="3">
    <source>
        <dbReference type="Proteomes" id="UP000280668"/>
    </source>
</evidence>
<protein>
    <submittedName>
        <fullName evidence="2">Uncharacterized protein DUF3180</fullName>
    </submittedName>
</protein>
<dbReference type="Proteomes" id="UP000280668">
    <property type="component" value="Unassembled WGS sequence"/>
</dbReference>
<feature type="transmembrane region" description="Helical" evidence="1">
    <location>
        <begin position="78"/>
        <end position="97"/>
    </location>
</feature>
<comment type="caution">
    <text evidence="2">The sequence shown here is derived from an EMBL/GenBank/DDBJ whole genome shotgun (WGS) entry which is preliminary data.</text>
</comment>
<dbReference type="InterPro" id="IPR021517">
    <property type="entry name" value="DUF3180"/>
</dbReference>
<gene>
    <name evidence="2" type="ORF">EDD31_0811</name>
</gene>
<reference evidence="2 3" key="1">
    <citation type="submission" date="2018-11" db="EMBL/GenBank/DDBJ databases">
        <title>Sequencing the genomes of 1000 actinobacteria strains.</title>
        <authorList>
            <person name="Klenk H.-P."/>
        </authorList>
    </citation>
    <scope>NUCLEOTIDE SEQUENCE [LARGE SCALE GENOMIC DNA]</scope>
    <source>
        <strain evidence="2 3">DSM 11294</strain>
    </source>
</reference>
<evidence type="ECO:0000313" key="2">
    <source>
        <dbReference type="EMBL" id="ROR72460.1"/>
    </source>
</evidence>
<keyword evidence="1" id="KW-1133">Transmembrane helix</keyword>
<dbReference type="EMBL" id="RKHK01000001">
    <property type="protein sequence ID" value="ROR72460.1"/>
    <property type="molecule type" value="Genomic_DNA"/>
</dbReference>
<feature type="transmembrane region" description="Helical" evidence="1">
    <location>
        <begin position="117"/>
        <end position="136"/>
    </location>
</feature>
<keyword evidence="1" id="KW-0812">Transmembrane</keyword>
<accession>A0A3N2BB23</accession>
<keyword evidence="1" id="KW-0472">Membrane</keyword>
<proteinExistence type="predicted"/>
<sequence length="158" mass="16272">MSRTRWQTLVLIAVLAGVITFFVLANLQARGGHGVPVSPVSAAPFIVLGIVLLWLGRAVRRLIAREESFLTPIGASRVVVLAKSAALVGSGCVGYYAGQALLTLDNLSAPAPRQQLIAAAAALVGAAVMSGVAMLVERWCEVSPEDDEPGPGASAPTS</sequence>
<dbReference type="RefSeq" id="WP_170163175.1">
    <property type="nucleotide sequence ID" value="NZ_RKHK01000001.1"/>
</dbReference>
<name>A0A3N2BB23_9MICO</name>
<dbReference type="Pfam" id="PF11377">
    <property type="entry name" value="DUF3180"/>
    <property type="match status" value="1"/>
</dbReference>